<organism evidence="7 8">
    <name type="scientific">Streptomyces bugieae</name>
    <dbReference type="NCBI Taxonomy" id="3098223"/>
    <lineage>
        <taxon>Bacteria</taxon>
        <taxon>Bacillati</taxon>
        <taxon>Actinomycetota</taxon>
        <taxon>Actinomycetes</taxon>
        <taxon>Kitasatosporales</taxon>
        <taxon>Streptomycetaceae</taxon>
        <taxon>Streptomyces</taxon>
    </lineage>
</organism>
<keyword evidence="2" id="KW-0902">Two-component regulatory system</keyword>
<dbReference type="InterPro" id="IPR011990">
    <property type="entry name" value="TPR-like_helical_dom_sf"/>
</dbReference>
<reference evidence="7 8" key="1">
    <citation type="submission" date="2023-12" db="EMBL/GenBank/DDBJ databases">
        <title>30 novel species of actinomycetes from the DSMZ collection.</title>
        <authorList>
            <person name="Nouioui I."/>
        </authorList>
    </citation>
    <scope>NUCLEOTIDE SEQUENCE [LARGE SCALE GENOMIC DNA]</scope>
    <source>
        <strain evidence="7 8">DSM 41528</strain>
    </source>
</reference>
<dbReference type="InterPro" id="IPR036388">
    <property type="entry name" value="WH-like_DNA-bd_sf"/>
</dbReference>
<dbReference type="Pfam" id="PF25872">
    <property type="entry name" value="HTH_77"/>
    <property type="match status" value="1"/>
</dbReference>
<dbReference type="PANTHER" id="PTHR47691:SF3">
    <property type="entry name" value="HTH-TYPE TRANSCRIPTIONAL REGULATOR RV0890C-RELATED"/>
    <property type="match status" value="1"/>
</dbReference>
<dbReference type="InterPro" id="IPR016032">
    <property type="entry name" value="Sig_transdc_resp-reg_C-effctor"/>
</dbReference>
<dbReference type="RefSeq" id="WP_330822873.1">
    <property type="nucleotide sequence ID" value="NZ_JAZBJP010000020.1"/>
</dbReference>
<dbReference type="PROSITE" id="PS51755">
    <property type="entry name" value="OMPR_PHOB"/>
    <property type="match status" value="1"/>
</dbReference>
<evidence type="ECO:0000259" key="6">
    <source>
        <dbReference type="PROSITE" id="PS51755"/>
    </source>
</evidence>
<feature type="region of interest" description="Disordered" evidence="5">
    <location>
        <begin position="253"/>
        <end position="279"/>
    </location>
</feature>
<dbReference type="Gene3D" id="3.40.50.300">
    <property type="entry name" value="P-loop containing nucleotide triphosphate hydrolases"/>
    <property type="match status" value="1"/>
</dbReference>
<comment type="similarity">
    <text evidence="1">Belongs to the AfsR/DnrI/RedD regulatory family.</text>
</comment>
<evidence type="ECO:0000256" key="3">
    <source>
        <dbReference type="ARBA" id="ARBA00023125"/>
    </source>
</evidence>
<evidence type="ECO:0000256" key="2">
    <source>
        <dbReference type="ARBA" id="ARBA00023012"/>
    </source>
</evidence>
<dbReference type="PRINTS" id="PR00364">
    <property type="entry name" value="DISEASERSIST"/>
</dbReference>
<feature type="DNA-binding region" description="OmpR/PhoB-type" evidence="4">
    <location>
        <begin position="1"/>
        <end position="96"/>
    </location>
</feature>
<accession>A0ABU7NV58</accession>
<dbReference type="InterPro" id="IPR005158">
    <property type="entry name" value="BTAD"/>
</dbReference>
<dbReference type="InterPro" id="IPR001867">
    <property type="entry name" value="OmpR/PhoB-type_DNA-bd"/>
</dbReference>
<dbReference type="SUPFAM" id="SSF46894">
    <property type="entry name" value="C-terminal effector domain of the bipartite response regulators"/>
    <property type="match status" value="1"/>
</dbReference>
<name>A0ABU7NV58_9ACTN</name>
<evidence type="ECO:0000256" key="5">
    <source>
        <dbReference type="SAM" id="MobiDB-lite"/>
    </source>
</evidence>
<dbReference type="Pfam" id="PF00486">
    <property type="entry name" value="Trans_reg_C"/>
    <property type="match status" value="1"/>
</dbReference>
<feature type="domain" description="OmpR/PhoB-type" evidence="6">
    <location>
        <begin position="1"/>
        <end position="96"/>
    </location>
</feature>
<gene>
    <name evidence="7" type="ORF">V2J85_25875</name>
</gene>
<comment type="caution">
    <text evidence="7">The sequence shown here is derived from an EMBL/GenBank/DDBJ whole genome shotgun (WGS) entry which is preliminary data.</text>
</comment>
<evidence type="ECO:0000256" key="1">
    <source>
        <dbReference type="ARBA" id="ARBA00005820"/>
    </source>
</evidence>
<dbReference type="PANTHER" id="PTHR47691">
    <property type="entry name" value="REGULATOR-RELATED"/>
    <property type="match status" value="1"/>
</dbReference>
<dbReference type="Proteomes" id="UP001307760">
    <property type="component" value="Unassembled WGS sequence"/>
</dbReference>
<sequence>MQFRVLAPLGVRSADGRPAPVPEKKVRALLAALLAHHGRPVSADRLIEHLWGPRPPAHPTASLQSKVSQLRRALDTAEPGARKLVATAPPGYRLDITADALDAGRFTALTTRARTARSAADRAGLLTEALDLWQGPAFAGFADDDLVRPVAEALEEQRLTALEEHAAARLELGEHAALTGELAALVARHPLRERLRALQLTALYRSGRQSEALAAYGEIRTRLAEELGVDPGAELTAVHQAILRQEPWQPRPAAITAPAHTPGAQPDPHPRPRTNLPTPLTELLGREDAVRQVGQTLADHRLVTLTGPGGVGKTRLALETAGRLAGDFPDGIWLVELAALGRPDDPDHGRRAKCTAAEVAEAVLAVLGVQEGAAAGPVAERLVAAVRGKRLLLVLDNCEHLVDAAAEVTAELLAAAPRLRVLVTGQEPLGLAGERIRPVPPLAPDGAIALFAARAGAADPGFVLDAGSAPAVAEICRRLDGIPLALELAATRVRVLGVRELSARLDDRFRLPAAARRGAPPRQQTLRAMIDWSWELLPGPERTVLRRLAVHADGCTLEAAEWVCAGDGIAREHVLELLARLVDRSLVAVARTPYGTRYRLLETVAAYCLERLREAGELSAVRRRHQLHYTELAERAAPLLYGAAQREWLERLDQETANLRGALDGAVADGAADRALRLVNALAWYWFLRGRLAEAGRSLDAALTASEGDHPDVPEGRRLRAAAWQVGMASLAGGDADPVTRAAAVLRRYEAHDDPGERAWAQWFLGYAQVGLGDPDMAADRMVRALTAFRALGDRWGTAAALSSRAQGTGGEDLPARRRAAEESVALFAELGDRWGQLQAGDALAAIAEITGDYGRAARLHQEGLRSAEELGLRIQVSYKLSGLGRIALLTGDLAAARDHHERALRLAAEQSHRRGEMFAECGLALGARREGRLDEAEAHLLPWLEWCRGREGDPGTAFVLAELGFLAELRGDAVTAHRHHLDGFAAARATGDPRAVAMALEGLAGARTLTGHLASAARLLGAADALRAAAGAPQPAAERADVTRSTTAARAGLGARAFDAAYAHGAERTPEELVAEDLYGVPVIPPSTRSSIPLT</sequence>
<dbReference type="SUPFAM" id="SSF52540">
    <property type="entry name" value="P-loop containing nucleoside triphosphate hydrolases"/>
    <property type="match status" value="1"/>
</dbReference>
<dbReference type="Gene3D" id="1.10.10.10">
    <property type="entry name" value="Winged helix-like DNA-binding domain superfamily/Winged helix DNA-binding domain"/>
    <property type="match status" value="1"/>
</dbReference>
<dbReference type="SUPFAM" id="SSF48452">
    <property type="entry name" value="TPR-like"/>
    <property type="match status" value="3"/>
</dbReference>
<dbReference type="EMBL" id="JAZBJP010000020">
    <property type="protein sequence ID" value="MEE4422750.1"/>
    <property type="molecule type" value="Genomic_DNA"/>
</dbReference>
<evidence type="ECO:0000313" key="8">
    <source>
        <dbReference type="Proteomes" id="UP001307760"/>
    </source>
</evidence>
<keyword evidence="8" id="KW-1185">Reference proteome</keyword>
<keyword evidence="3 4" id="KW-0238">DNA-binding</keyword>
<proteinExistence type="inferred from homology"/>
<dbReference type="InterPro" id="IPR027417">
    <property type="entry name" value="P-loop_NTPase"/>
</dbReference>
<dbReference type="SMART" id="SM00862">
    <property type="entry name" value="Trans_reg_C"/>
    <property type="match status" value="1"/>
</dbReference>
<dbReference type="SMART" id="SM01043">
    <property type="entry name" value="BTAD"/>
    <property type="match status" value="1"/>
</dbReference>
<evidence type="ECO:0000256" key="4">
    <source>
        <dbReference type="PROSITE-ProRule" id="PRU01091"/>
    </source>
</evidence>
<dbReference type="CDD" id="cd15831">
    <property type="entry name" value="BTAD"/>
    <property type="match status" value="1"/>
</dbReference>
<dbReference type="Pfam" id="PF03704">
    <property type="entry name" value="BTAD"/>
    <property type="match status" value="1"/>
</dbReference>
<dbReference type="InterPro" id="IPR058852">
    <property type="entry name" value="HTH_77"/>
</dbReference>
<dbReference type="Gene3D" id="1.25.40.10">
    <property type="entry name" value="Tetratricopeptide repeat domain"/>
    <property type="match status" value="2"/>
</dbReference>
<evidence type="ECO:0000313" key="7">
    <source>
        <dbReference type="EMBL" id="MEE4422750.1"/>
    </source>
</evidence>
<protein>
    <submittedName>
        <fullName evidence="7">BTAD domain-containing putative transcriptional regulator</fullName>
    </submittedName>
</protein>